<dbReference type="EMBL" id="WJEC01007798">
    <property type="protein sequence ID" value="KAF7467761.1"/>
    <property type="molecule type" value="Genomic_DNA"/>
</dbReference>
<dbReference type="AlphaFoldDB" id="A0A5E4AHW7"/>
<evidence type="ECO:0000313" key="2">
    <source>
        <dbReference type="EMBL" id="KAF7467761.1"/>
    </source>
</evidence>
<dbReference type="Proteomes" id="UP000335636">
    <property type="component" value="Unassembled WGS sequence"/>
</dbReference>
<accession>A0A5E4AHW7</accession>
<evidence type="ECO:0000313" key="3">
    <source>
        <dbReference type="EMBL" id="VTJ56052.1"/>
    </source>
</evidence>
<dbReference type="EMBL" id="CABDUW010000061">
    <property type="protein sequence ID" value="VTJ56052.1"/>
    <property type="molecule type" value="Genomic_DNA"/>
</dbReference>
<reference evidence="2" key="2">
    <citation type="submission" date="2020-08" db="EMBL/GenBank/DDBJ databases">
        <authorList>
            <person name="Shumante A."/>
            <person name="Zimin A.V."/>
            <person name="Puiu D."/>
            <person name="Salzberg S.L."/>
        </authorList>
    </citation>
    <scope>NUCLEOTIDE SEQUENCE</scope>
    <source>
        <strain evidence="2">WC2-LM</strain>
        <tissue evidence="2">Liver</tissue>
    </source>
</reference>
<proteinExistence type="predicted"/>
<keyword evidence="4" id="KW-1185">Reference proteome</keyword>
<evidence type="ECO:0000256" key="1">
    <source>
        <dbReference type="SAM" id="MobiDB-lite"/>
    </source>
</evidence>
<reference evidence="3 4" key="1">
    <citation type="submission" date="2019-04" db="EMBL/GenBank/DDBJ databases">
        <authorList>
            <person name="Alioto T."/>
            <person name="Alioto T."/>
        </authorList>
    </citation>
    <scope>NUCLEOTIDE SEQUENCE [LARGE SCALE GENOMIC DNA]</scope>
</reference>
<gene>
    <name evidence="2" type="ORF">GHT09_000804</name>
    <name evidence="3" type="ORF">MONAX_5E034080</name>
</gene>
<feature type="region of interest" description="Disordered" evidence="1">
    <location>
        <begin position="1"/>
        <end position="22"/>
    </location>
</feature>
<evidence type="ECO:0000313" key="4">
    <source>
        <dbReference type="Proteomes" id="UP000335636"/>
    </source>
</evidence>
<protein>
    <submittedName>
        <fullName evidence="3">Uncharacterized protein</fullName>
    </submittedName>
</protein>
<feature type="compositionally biased region" description="Polar residues" evidence="1">
    <location>
        <begin position="7"/>
        <end position="18"/>
    </location>
</feature>
<name>A0A5E4AHW7_MARMO</name>
<dbReference type="Proteomes" id="UP000662637">
    <property type="component" value="Unassembled WGS sequence"/>
</dbReference>
<sequence length="56" mass="6163">MKEFLQAPQSPTFGSSDVQPKGASRPLPTLNLCDMAQARAYFEPIVSCCTTTDLLW</sequence>
<organism evidence="3 4">
    <name type="scientific">Marmota monax</name>
    <name type="common">Woodchuck</name>
    <dbReference type="NCBI Taxonomy" id="9995"/>
    <lineage>
        <taxon>Eukaryota</taxon>
        <taxon>Metazoa</taxon>
        <taxon>Chordata</taxon>
        <taxon>Craniata</taxon>
        <taxon>Vertebrata</taxon>
        <taxon>Euteleostomi</taxon>
        <taxon>Mammalia</taxon>
        <taxon>Eutheria</taxon>
        <taxon>Euarchontoglires</taxon>
        <taxon>Glires</taxon>
        <taxon>Rodentia</taxon>
        <taxon>Sciuromorpha</taxon>
        <taxon>Sciuridae</taxon>
        <taxon>Xerinae</taxon>
        <taxon>Marmotini</taxon>
        <taxon>Marmota</taxon>
    </lineage>
</organism>